<keyword evidence="1" id="KW-1133">Transmembrane helix</keyword>
<evidence type="ECO:0000256" key="1">
    <source>
        <dbReference type="SAM" id="Phobius"/>
    </source>
</evidence>
<reference evidence="2 3" key="1">
    <citation type="submission" date="2019-03" db="EMBL/GenBank/DDBJ databases">
        <title>Draft genome sequences of novel Actinobacteria.</title>
        <authorList>
            <person name="Sahin N."/>
            <person name="Ay H."/>
            <person name="Saygin H."/>
        </authorList>
    </citation>
    <scope>NUCLEOTIDE SEQUENCE [LARGE SCALE GENOMIC DNA]</scope>
    <source>
        <strain evidence="2 3">5K138</strain>
    </source>
</reference>
<sequence>MTDLVLRPSVRNSAIRSRVVGVAVFIAIMLVLPTIIGGLPGLIFGVAFSTVIIAPIAALLLRSRVVVTPTAITVRGMLLQRRKDRATAASVVRAMLVVPRTGLVDTVFVLDAKKRPLLRINGNIYRTADLDRLVQHLGLPTAAVQHPVTVPQLESMHPGIVSWVEANPFRVGCVGAGIAVVVILVLASVITAVTL</sequence>
<organism evidence="2 3">
    <name type="scientific">Jiangella asiatica</name>
    <dbReference type="NCBI Taxonomy" id="2530372"/>
    <lineage>
        <taxon>Bacteria</taxon>
        <taxon>Bacillati</taxon>
        <taxon>Actinomycetota</taxon>
        <taxon>Actinomycetes</taxon>
        <taxon>Jiangellales</taxon>
        <taxon>Jiangellaceae</taxon>
        <taxon>Jiangella</taxon>
    </lineage>
</organism>
<evidence type="ECO:0000313" key="3">
    <source>
        <dbReference type="Proteomes" id="UP000294739"/>
    </source>
</evidence>
<dbReference type="EMBL" id="SMKZ01000055">
    <property type="protein sequence ID" value="TDE00095.1"/>
    <property type="molecule type" value="Genomic_DNA"/>
</dbReference>
<protein>
    <submittedName>
        <fullName evidence="2">Uncharacterized protein</fullName>
    </submittedName>
</protein>
<comment type="caution">
    <text evidence="2">The sequence shown here is derived from an EMBL/GenBank/DDBJ whole genome shotgun (WGS) entry which is preliminary data.</text>
</comment>
<keyword evidence="1" id="KW-0812">Transmembrane</keyword>
<dbReference type="OrthoDB" id="5189014at2"/>
<dbReference type="Proteomes" id="UP000294739">
    <property type="component" value="Unassembled WGS sequence"/>
</dbReference>
<dbReference type="RefSeq" id="WP_131900294.1">
    <property type="nucleotide sequence ID" value="NZ_SMKZ01000055.1"/>
</dbReference>
<evidence type="ECO:0000313" key="2">
    <source>
        <dbReference type="EMBL" id="TDE00095.1"/>
    </source>
</evidence>
<feature type="transmembrane region" description="Helical" evidence="1">
    <location>
        <begin position="19"/>
        <end position="36"/>
    </location>
</feature>
<feature type="transmembrane region" description="Helical" evidence="1">
    <location>
        <begin position="42"/>
        <end position="61"/>
    </location>
</feature>
<gene>
    <name evidence="2" type="ORF">E1269_26615</name>
</gene>
<name>A0A4R5CQX7_9ACTN</name>
<keyword evidence="3" id="KW-1185">Reference proteome</keyword>
<proteinExistence type="predicted"/>
<feature type="transmembrane region" description="Helical" evidence="1">
    <location>
        <begin position="171"/>
        <end position="193"/>
    </location>
</feature>
<keyword evidence="1" id="KW-0472">Membrane</keyword>
<accession>A0A4R5CQX7</accession>
<dbReference type="AlphaFoldDB" id="A0A4R5CQX7"/>
<dbReference type="InParanoid" id="A0A4R5CQX7"/>